<reference evidence="1 2" key="1">
    <citation type="submission" date="2011-09" db="EMBL/GenBank/DDBJ databases">
        <authorList>
            <person name="Weinstock G."/>
            <person name="Sodergren E."/>
            <person name="Clifton S."/>
            <person name="Fulton L."/>
            <person name="Fulton B."/>
            <person name="Courtney L."/>
            <person name="Fronick C."/>
            <person name="Harrison M."/>
            <person name="Strong C."/>
            <person name="Farmer C."/>
            <person name="Delahaunty K."/>
            <person name="Markovic C."/>
            <person name="Hall O."/>
            <person name="Minx P."/>
            <person name="Tomlinson C."/>
            <person name="Mitreva M."/>
            <person name="Hou S."/>
            <person name="Chen J."/>
            <person name="Wollam A."/>
            <person name="Pepin K.H."/>
            <person name="Johnson M."/>
            <person name="Bhonagiri V."/>
            <person name="Zhang X."/>
            <person name="Suruliraj S."/>
            <person name="Warren W."/>
            <person name="Chinwalla A."/>
            <person name="Mardis E.R."/>
            <person name="Wilson R.K."/>
        </authorList>
    </citation>
    <scope>NUCLEOTIDE SEQUENCE [LARGE SCALE GENOMIC DNA]</scope>
    <source>
        <strain evidence="1 2">F0435</strain>
    </source>
</reference>
<evidence type="ECO:0000313" key="1">
    <source>
        <dbReference type="EMBL" id="EHO53180.1"/>
    </source>
</evidence>
<dbReference type="EMBL" id="AGRJ01000067">
    <property type="protein sequence ID" value="EHO53180.1"/>
    <property type="molecule type" value="Genomic_DNA"/>
</dbReference>
<dbReference type="HOGENOM" id="CLU_3253225_0_0_9"/>
<name>H1LDH5_9LACO</name>
<dbReference type="STRING" id="797516.HMPREF9104_00642"/>
<organism evidence="1 2">
    <name type="scientific">Lentilactobacillus kisonensis F0435</name>
    <dbReference type="NCBI Taxonomy" id="797516"/>
    <lineage>
        <taxon>Bacteria</taxon>
        <taxon>Bacillati</taxon>
        <taxon>Bacillota</taxon>
        <taxon>Bacilli</taxon>
        <taxon>Lactobacillales</taxon>
        <taxon>Lactobacillaceae</taxon>
        <taxon>Lentilactobacillus</taxon>
    </lineage>
</organism>
<gene>
    <name evidence="1" type="ORF">HMPREF9104_00642</name>
</gene>
<dbReference type="AlphaFoldDB" id="H1LDH5"/>
<sequence>MTRSEIPGLGIFDRVSLGAAFCFAERSYSVKPKRLDPCKLKT</sequence>
<accession>H1LDH5</accession>
<evidence type="ECO:0000313" key="2">
    <source>
        <dbReference type="Proteomes" id="UP000005025"/>
    </source>
</evidence>
<protein>
    <submittedName>
        <fullName evidence="1">Uncharacterized protein</fullName>
    </submittedName>
</protein>
<dbReference type="Proteomes" id="UP000005025">
    <property type="component" value="Unassembled WGS sequence"/>
</dbReference>
<comment type="caution">
    <text evidence="1">The sequence shown here is derived from an EMBL/GenBank/DDBJ whole genome shotgun (WGS) entry which is preliminary data.</text>
</comment>
<proteinExistence type="predicted"/>